<sequence length="293" mass="32105">MATLSSSATVDGARARLLSIRPELEKMMAVAGTVGLSYGVVLHGELVLIDNLGYRDLERKLPPDEETIFPICSMAKGLVSSLVGMLVEEGKLDFDDRVADLLSWYNPKTTPLKESARLSDWMSMQSGTEPYQVWFQSQNNIIFKKEDAMKIINNLESVTDLRTSFSRIFEPLNLDRTDAKGAIDGVDNVAKAYTVLNNGTPINIRRTPISGATILGAGGGVHSCIKDLLVLYREILRASVDQFKTGTTSTTSTGSVFQRLTTTMSAHSKLPGPSFHESTYGMGWLQTHPPNQT</sequence>
<name>A0AAN6XN39_9PEZI</name>
<dbReference type="InterPro" id="IPR012338">
    <property type="entry name" value="Beta-lactam/transpept-like"/>
</dbReference>
<evidence type="ECO:0000313" key="3">
    <source>
        <dbReference type="EMBL" id="KAK4200787.1"/>
    </source>
</evidence>
<evidence type="ECO:0000256" key="1">
    <source>
        <dbReference type="ARBA" id="ARBA00038215"/>
    </source>
</evidence>
<evidence type="ECO:0000259" key="2">
    <source>
        <dbReference type="Pfam" id="PF00144"/>
    </source>
</evidence>
<reference evidence="3" key="2">
    <citation type="submission" date="2023-05" db="EMBL/GenBank/DDBJ databases">
        <authorList>
            <consortium name="Lawrence Berkeley National Laboratory"/>
            <person name="Steindorff A."/>
            <person name="Hensen N."/>
            <person name="Bonometti L."/>
            <person name="Westerberg I."/>
            <person name="Brannstrom I.O."/>
            <person name="Guillou S."/>
            <person name="Cros-Aarteil S."/>
            <person name="Calhoun S."/>
            <person name="Haridas S."/>
            <person name="Kuo A."/>
            <person name="Mondo S."/>
            <person name="Pangilinan J."/>
            <person name="Riley R."/>
            <person name="Labutti K."/>
            <person name="Andreopoulos B."/>
            <person name="Lipzen A."/>
            <person name="Chen C."/>
            <person name="Yanf M."/>
            <person name="Daum C."/>
            <person name="Ng V."/>
            <person name="Clum A."/>
            <person name="Ohm R."/>
            <person name="Martin F."/>
            <person name="Silar P."/>
            <person name="Natvig D."/>
            <person name="Lalanne C."/>
            <person name="Gautier V."/>
            <person name="Ament-Velasquez S.L."/>
            <person name="Kruys A."/>
            <person name="Hutchinson M.I."/>
            <person name="Powell A.J."/>
            <person name="Barry K."/>
            <person name="Miller A.N."/>
            <person name="Grigoriev I.V."/>
            <person name="Debuchy R."/>
            <person name="Gladieux P."/>
            <person name="Thoren M.H."/>
            <person name="Johannesson H."/>
        </authorList>
    </citation>
    <scope>NUCLEOTIDE SEQUENCE</scope>
    <source>
        <strain evidence="3">CBS 315.58</strain>
    </source>
</reference>
<accession>A0AAN6XN39</accession>
<keyword evidence="4" id="KW-1185">Reference proteome</keyword>
<dbReference type="PANTHER" id="PTHR46825">
    <property type="entry name" value="D-ALANYL-D-ALANINE-CARBOXYPEPTIDASE/ENDOPEPTIDASE AMPH"/>
    <property type="match status" value="1"/>
</dbReference>
<evidence type="ECO:0000313" key="4">
    <source>
        <dbReference type="Proteomes" id="UP001303160"/>
    </source>
</evidence>
<comment type="similarity">
    <text evidence="1">Belongs to the peptidase S12 family.</text>
</comment>
<feature type="domain" description="Beta-lactamase-related" evidence="2">
    <location>
        <begin position="25"/>
        <end position="287"/>
    </location>
</feature>
<dbReference type="InterPro" id="IPR001466">
    <property type="entry name" value="Beta-lactam-related"/>
</dbReference>
<protein>
    <submittedName>
        <fullName evidence="3">Beta-lactamase/transpeptidase-like protein</fullName>
    </submittedName>
</protein>
<reference evidence="3" key="1">
    <citation type="journal article" date="2023" name="Mol. Phylogenet. Evol.">
        <title>Genome-scale phylogeny and comparative genomics of the fungal order Sordariales.</title>
        <authorList>
            <person name="Hensen N."/>
            <person name="Bonometti L."/>
            <person name="Westerberg I."/>
            <person name="Brannstrom I.O."/>
            <person name="Guillou S."/>
            <person name="Cros-Aarteil S."/>
            <person name="Calhoun S."/>
            <person name="Haridas S."/>
            <person name="Kuo A."/>
            <person name="Mondo S."/>
            <person name="Pangilinan J."/>
            <person name="Riley R."/>
            <person name="LaButti K."/>
            <person name="Andreopoulos B."/>
            <person name="Lipzen A."/>
            <person name="Chen C."/>
            <person name="Yan M."/>
            <person name="Daum C."/>
            <person name="Ng V."/>
            <person name="Clum A."/>
            <person name="Steindorff A."/>
            <person name="Ohm R.A."/>
            <person name="Martin F."/>
            <person name="Silar P."/>
            <person name="Natvig D.O."/>
            <person name="Lalanne C."/>
            <person name="Gautier V."/>
            <person name="Ament-Velasquez S.L."/>
            <person name="Kruys A."/>
            <person name="Hutchinson M.I."/>
            <person name="Powell A.J."/>
            <person name="Barry K."/>
            <person name="Miller A.N."/>
            <person name="Grigoriev I.V."/>
            <person name="Debuchy R."/>
            <person name="Gladieux P."/>
            <person name="Hiltunen Thoren M."/>
            <person name="Johannesson H."/>
        </authorList>
    </citation>
    <scope>NUCLEOTIDE SEQUENCE</scope>
    <source>
        <strain evidence="3">CBS 315.58</strain>
    </source>
</reference>
<dbReference type="SUPFAM" id="SSF56601">
    <property type="entry name" value="beta-lactamase/transpeptidase-like"/>
    <property type="match status" value="1"/>
</dbReference>
<dbReference type="Proteomes" id="UP001303160">
    <property type="component" value="Unassembled WGS sequence"/>
</dbReference>
<dbReference type="Pfam" id="PF00144">
    <property type="entry name" value="Beta-lactamase"/>
    <property type="match status" value="1"/>
</dbReference>
<proteinExistence type="inferred from homology"/>
<gene>
    <name evidence="3" type="ORF">QBC40DRAFT_326215</name>
</gene>
<dbReference type="AlphaFoldDB" id="A0AAN6XN39"/>
<dbReference type="EMBL" id="MU863915">
    <property type="protein sequence ID" value="KAK4200787.1"/>
    <property type="molecule type" value="Genomic_DNA"/>
</dbReference>
<dbReference type="InterPro" id="IPR050491">
    <property type="entry name" value="AmpC-like"/>
</dbReference>
<dbReference type="Gene3D" id="3.40.710.10">
    <property type="entry name" value="DD-peptidase/beta-lactamase superfamily"/>
    <property type="match status" value="2"/>
</dbReference>
<comment type="caution">
    <text evidence="3">The sequence shown here is derived from an EMBL/GenBank/DDBJ whole genome shotgun (WGS) entry which is preliminary data.</text>
</comment>
<organism evidence="3 4">
    <name type="scientific">Triangularia verruculosa</name>
    <dbReference type="NCBI Taxonomy" id="2587418"/>
    <lineage>
        <taxon>Eukaryota</taxon>
        <taxon>Fungi</taxon>
        <taxon>Dikarya</taxon>
        <taxon>Ascomycota</taxon>
        <taxon>Pezizomycotina</taxon>
        <taxon>Sordariomycetes</taxon>
        <taxon>Sordariomycetidae</taxon>
        <taxon>Sordariales</taxon>
        <taxon>Podosporaceae</taxon>
        <taxon>Triangularia</taxon>
    </lineage>
</organism>
<dbReference type="PANTHER" id="PTHR46825:SF14">
    <property type="entry name" value="BETA-LACTAMASE-RELATED DOMAIN-CONTAINING PROTEIN"/>
    <property type="match status" value="1"/>
</dbReference>